<comment type="caution">
    <text evidence="1">The sequence shown here is derived from an EMBL/GenBank/DDBJ whole genome shotgun (WGS) entry which is preliminary data.</text>
</comment>
<accession>A0A7K1TLP3</accession>
<evidence type="ECO:0000313" key="2">
    <source>
        <dbReference type="Proteomes" id="UP000441336"/>
    </source>
</evidence>
<dbReference type="Proteomes" id="UP000441336">
    <property type="component" value="Unassembled WGS sequence"/>
</dbReference>
<sequence>MITQVWLNKSLLAKFLPVKPALSYMLSEPSFFQSADLLAFHQRVRTTQRYDSHNEHDQAFARHLKASIFTKTRYWTQQVASRLPPSRYQHVTREQWEQRHYFRLYSWGRFFLTDYVDKGFYITLGVDSGNTLRARNYAAQGIFPAEPALILKLDVHRTQPPFPAPHRAGGEELLFSLPLATQWRRIGADELHAYDWPRLITETVAFIAQHEEDLRRIWAAAGCPDPSKPSMALLGAGISEFILEGKTPVVSPPREVEANDGHKRLSNALQELLAAHGYSEVTRSNSITYPNSSKYSNEVDIKARDIEGNITFFEIKALSTLDGCIREALGQLLEYAYWATTGVPLASKLVIATAHPLSQAAHQYLSYLKHTVSLPIDYVQINLTNQQLTFAHL</sequence>
<name>A0A7K1TLP3_9BACT</name>
<proteinExistence type="predicted"/>
<reference evidence="1 2" key="1">
    <citation type="submission" date="2019-12" db="EMBL/GenBank/DDBJ databases">
        <title>Hymenobacter sp. HMF4947 Genome sequencing and assembly.</title>
        <authorList>
            <person name="Kang H."/>
            <person name="Cha I."/>
            <person name="Kim H."/>
            <person name="Joh K."/>
        </authorList>
    </citation>
    <scope>NUCLEOTIDE SEQUENCE [LARGE SCALE GENOMIC DNA]</scope>
    <source>
        <strain evidence="1 2">HMF4947</strain>
    </source>
</reference>
<gene>
    <name evidence="1" type="ORF">GO988_23330</name>
</gene>
<protein>
    <recommendedName>
        <fullName evidence="3">DUF3883 domain-containing protein</fullName>
    </recommendedName>
</protein>
<evidence type="ECO:0008006" key="3">
    <source>
        <dbReference type="Google" id="ProtNLM"/>
    </source>
</evidence>
<dbReference type="EMBL" id="WQKZ01000013">
    <property type="protein sequence ID" value="MVN79276.1"/>
    <property type="molecule type" value="Genomic_DNA"/>
</dbReference>
<keyword evidence="2" id="KW-1185">Reference proteome</keyword>
<organism evidence="1 2">
    <name type="scientific">Hymenobacter ginkgonis</name>
    <dbReference type="NCBI Taxonomy" id="2682976"/>
    <lineage>
        <taxon>Bacteria</taxon>
        <taxon>Pseudomonadati</taxon>
        <taxon>Bacteroidota</taxon>
        <taxon>Cytophagia</taxon>
        <taxon>Cytophagales</taxon>
        <taxon>Hymenobacteraceae</taxon>
        <taxon>Hymenobacter</taxon>
    </lineage>
</organism>
<evidence type="ECO:0000313" key="1">
    <source>
        <dbReference type="EMBL" id="MVN79276.1"/>
    </source>
</evidence>
<dbReference type="AlphaFoldDB" id="A0A7K1TLP3"/>
<dbReference type="RefSeq" id="WP_157570049.1">
    <property type="nucleotide sequence ID" value="NZ_WQKZ01000013.1"/>
</dbReference>